<gene>
    <name evidence="3" type="ORF">FNH09_14765</name>
</gene>
<sequence length="85" mass="9418">MHVLLPYLATAGCLAVVLGLFTWLARRIRRRGTAGAGLVAALASYEEAFRATSHDSYHEIQAQARRRSPADSPDGWRRRRPTGRG</sequence>
<name>A0A5N8VER6_9ACTN</name>
<comment type="caution">
    <text evidence="3">The sequence shown here is derived from an EMBL/GenBank/DDBJ whole genome shotgun (WGS) entry which is preliminary data.</text>
</comment>
<dbReference type="AlphaFoldDB" id="A0A5N8VER6"/>
<evidence type="ECO:0000313" key="3">
    <source>
        <dbReference type="EMBL" id="MPY32485.1"/>
    </source>
</evidence>
<keyword evidence="2" id="KW-0472">Membrane</keyword>
<keyword evidence="2" id="KW-1133">Transmembrane helix</keyword>
<evidence type="ECO:0000313" key="4">
    <source>
        <dbReference type="Proteomes" id="UP000325849"/>
    </source>
</evidence>
<dbReference type="EMBL" id="VJZD01000048">
    <property type="protein sequence ID" value="MPY32485.1"/>
    <property type="molecule type" value="Genomic_DNA"/>
</dbReference>
<organism evidence="3 4">
    <name type="scientific">Streptomyces adustus</name>
    <dbReference type="NCBI Taxonomy" id="1609272"/>
    <lineage>
        <taxon>Bacteria</taxon>
        <taxon>Bacillati</taxon>
        <taxon>Actinomycetota</taxon>
        <taxon>Actinomycetes</taxon>
        <taxon>Kitasatosporales</taxon>
        <taxon>Streptomycetaceae</taxon>
        <taxon>Streptomyces</taxon>
    </lineage>
</organism>
<evidence type="ECO:0000256" key="1">
    <source>
        <dbReference type="SAM" id="MobiDB-lite"/>
    </source>
</evidence>
<proteinExistence type="predicted"/>
<keyword evidence="2" id="KW-0812">Transmembrane</keyword>
<dbReference type="Proteomes" id="UP000325849">
    <property type="component" value="Unassembled WGS sequence"/>
</dbReference>
<protein>
    <submittedName>
        <fullName evidence="3">Uncharacterized protein</fullName>
    </submittedName>
</protein>
<feature type="transmembrane region" description="Helical" evidence="2">
    <location>
        <begin position="6"/>
        <end position="25"/>
    </location>
</feature>
<dbReference type="OrthoDB" id="4337306at2"/>
<dbReference type="RefSeq" id="WP_152887958.1">
    <property type="nucleotide sequence ID" value="NZ_JBICZF010000028.1"/>
</dbReference>
<feature type="region of interest" description="Disordered" evidence="1">
    <location>
        <begin position="56"/>
        <end position="85"/>
    </location>
</feature>
<accession>A0A5N8VER6</accession>
<reference evidence="3 4" key="1">
    <citation type="submission" date="2019-07" db="EMBL/GenBank/DDBJ databases">
        <title>New species of Amycolatopsis and Streptomyces.</title>
        <authorList>
            <person name="Duangmal K."/>
            <person name="Teo W.F.A."/>
            <person name="Lipun K."/>
        </authorList>
    </citation>
    <scope>NUCLEOTIDE SEQUENCE [LARGE SCALE GENOMIC DNA]</scope>
    <source>
        <strain evidence="3 4">NBRC 109810</strain>
    </source>
</reference>
<keyword evidence="4" id="KW-1185">Reference proteome</keyword>
<evidence type="ECO:0000256" key="2">
    <source>
        <dbReference type="SAM" id="Phobius"/>
    </source>
</evidence>